<gene>
    <name evidence="2" type="ORF">F5147DRAFT_644269</name>
</gene>
<feature type="region of interest" description="Disordered" evidence="1">
    <location>
        <begin position="1"/>
        <end position="26"/>
    </location>
</feature>
<evidence type="ECO:0000256" key="1">
    <source>
        <dbReference type="SAM" id="MobiDB-lite"/>
    </source>
</evidence>
<comment type="caution">
    <text evidence="2">The sequence shown here is derived from an EMBL/GenBank/DDBJ whole genome shotgun (WGS) entry which is preliminary data.</text>
</comment>
<sequence>MLSSDNRSTPRSSGTANQHSPLSAYRMSRLPSQSGALVNSVWNSRGWTIQEFLAFSSSRKIGEPQGVCQRHAGVRRCNSADFRSITRGV</sequence>
<dbReference type="RefSeq" id="XP_041285341.1">
    <property type="nucleotide sequence ID" value="XM_041433137.1"/>
</dbReference>
<accession>A0A9P7JM31</accession>
<protein>
    <submittedName>
        <fullName evidence="2">Uncharacterized protein</fullName>
    </submittedName>
</protein>
<dbReference type="Proteomes" id="UP000823399">
    <property type="component" value="Unassembled WGS sequence"/>
</dbReference>
<evidence type="ECO:0000313" key="2">
    <source>
        <dbReference type="EMBL" id="KAG2087819.1"/>
    </source>
</evidence>
<name>A0A9P7JM31_9AGAM</name>
<evidence type="ECO:0000313" key="3">
    <source>
        <dbReference type="Proteomes" id="UP000823399"/>
    </source>
</evidence>
<reference evidence="2" key="1">
    <citation type="journal article" date="2020" name="New Phytol.">
        <title>Comparative genomics reveals dynamic genome evolution in host specialist ectomycorrhizal fungi.</title>
        <authorList>
            <person name="Lofgren L.A."/>
            <person name="Nguyen N.H."/>
            <person name="Vilgalys R."/>
            <person name="Ruytinx J."/>
            <person name="Liao H.L."/>
            <person name="Branco S."/>
            <person name="Kuo A."/>
            <person name="LaButti K."/>
            <person name="Lipzen A."/>
            <person name="Andreopoulos W."/>
            <person name="Pangilinan J."/>
            <person name="Riley R."/>
            <person name="Hundley H."/>
            <person name="Na H."/>
            <person name="Barry K."/>
            <person name="Grigoriev I.V."/>
            <person name="Stajich J.E."/>
            <person name="Kennedy P.G."/>
        </authorList>
    </citation>
    <scope>NUCLEOTIDE SEQUENCE</scope>
    <source>
        <strain evidence="2">FC423</strain>
    </source>
</reference>
<dbReference type="GeneID" id="64695396"/>
<feature type="compositionally biased region" description="Polar residues" evidence="1">
    <location>
        <begin position="1"/>
        <end position="21"/>
    </location>
</feature>
<organism evidence="2 3">
    <name type="scientific">Suillus discolor</name>
    <dbReference type="NCBI Taxonomy" id="1912936"/>
    <lineage>
        <taxon>Eukaryota</taxon>
        <taxon>Fungi</taxon>
        <taxon>Dikarya</taxon>
        <taxon>Basidiomycota</taxon>
        <taxon>Agaricomycotina</taxon>
        <taxon>Agaricomycetes</taxon>
        <taxon>Agaricomycetidae</taxon>
        <taxon>Boletales</taxon>
        <taxon>Suillineae</taxon>
        <taxon>Suillaceae</taxon>
        <taxon>Suillus</taxon>
    </lineage>
</organism>
<dbReference type="EMBL" id="JABBWM010000128">
    <property type="protein sequence ID" value="KAG2087819.1"/>
    <property type="molecule type" value="Genomic_DNA"/>
</dbReference>
<keyword evidence="3" id="KW-1185">Reference proteome</keyword>
<proteinExistence type="predicted"/>
<dbReference type="OrthoDB" id="2423701at2759"/>
<dbReference type="AlphaFoldDB" id="A0A9P7JM31"/>